<evidence type="ECO:0000256" key="4">
    <source>
        <dbReference type="ARBA" id="ARBA00022448"/>
    </source>
</evidence>
<name>A0A6C1B4J2_9RHOO</name>
<proteinExistence type="inferred from homology"/>
<dbReference type="GO" id="GO:0016491">
    <property type="term" value="F:oxidoreductase activity"/>
    <property type="evidence" value="ECO:0007669"/>
    <property type="project" value="UniProtKB-KW"/>
</dbReference>
<evidence type="ECO:0000256" key="11">
    <source>
        <dbReference type="ARBA" id="ARBA00022737"/>
    </source>
</evidence>
<keyword evidence="16 19" id="KW-0408">Iron</keyword>
<comment type="subcellular location">
    <subcellularLocation>
        <location evidence="1 19">Cell inner membrane</location>
    </subcellularLocation>
</comment>
<keyword evidence="13 19" id="KW-0249">Electron transport</keyword>
<evidence type="ECO:0000256" key="7">
    <source>
        <dbReference type="ARBA" id="ARBA00022617"/>
    </source>
</evidence>
<keyword evidence="4 19" id="KW-0813">Transport</keyword>
<dbReference type="Gene3D" id="1.10.760.10">
    <property type="entry name" value="Cytochrome c-like domain"/>
    <property type="match status" value="2"/>
</dbReference>
<keyword evidence="9 22" id="KW-0812">Transmembrane</keyword>
<evidence type="ECO:0000256" key="3">
    <source>
        <dbReference type="ARBA" id="ARBA00006113"/>
    </source>
</evidence>
<evidence type="ECO:0000256" key="14">
    <source>
        <dbReference type="ARBA" id="ARBA00022989"/>
    </source>
</evidence>
<dbReference type="GO" id="GO:0005886">
    <property type="term" value="C:plasma membrane"/>
    <property type="evidence" value="ECO:0007669"/>
    <property type="project" value="UniProtKB-SubCell"/>
</dbReference>
<dbReference type="Proteomes" id="UP000501991">
    <property type="component" value="Chromosome"/>
</dbReference>
<dbReference type="Pfam" id="PF14715">
    <property type="entry name" value="FixP_N"/>
    <property type="match status" value="1"/>
</dbReference>
<keyword evidence="18 19" id="KW-0472">Membrane</keyword>
<feature type="domain" description="Cytochrome c" evidence="23">
    <location>
        <begin position="135"/>
        <end position="214"/>
    </location>
</feature>
<evidence type="ECO:0000313" key="24">
    <source>
        <dbReference type="EMBL" id="QID17200.1"/>
    </source>
</evidence>
<dbReference type="InterPro" id="IPR004678">
    <property type="entry name" value="Cyt_c_oxidase_cbb3_su3"/>
</dbReference>
<dbReference type="NCBIfam" id="TIGR00782">
    <property type="entry name" value="ccoP"/>
    <property type="match status" value="1"/>
</dbReference>
<keyword evidence="6 19" id="KW-0997">Cell inner membrane</keyword>
<comment type="subunit">
    <text evidence="19">Component of the cbb3-type cytochrome c oxidase.</text>
</comment>
<evidence type="ECO:0000256" key="17">
    <source>
        <dbReference type="ARBA" id="ARBA00023065"/>
    </source>
</evidence>
<evidence type="ECO:0000256" key="16">
    <source>
        <dbReference type="ARBA" id="ARBA00023004"/>
    </source>
</evidence>
<evidence type="ECO:0000256" key="13">
    <source>
        <dbReference type="ARBA" id="ARBA00022982"/>
    </source>
</evidence>
<comment type="similarity">
    <text evidence="3 19">Belongs to the CcoP / FixP family.</text>
</comment>
<accession>A0A6C1B4J2</accession>
<dbReference type="KEGG" id="azq:G3580_05815"/>
<evidence type="ECO:0000256" key="8">
    <source>
        <dbReference type="ARBA" id="ARBA00022660"/>
    </source>
</evidence>
<feature type="binding site" description="axial binding residue" evidence="20">
    <location>
        <position position="279"/>
    </location>
    <ligand>
        <name>heme c</name>
        <dbReference type="ChEBI" id="CHEBI:61717"/>
        <label>1</label>
    </ligand>
    <ligandPart>
        <name>Fe</name>
        <dbReference type="ChEBI" id="CHEBI:18248"/>
    </ligandPart>
</feature>
<dbReference type="InterPro" id="IPR032858">
    <property type="entry name" value="CcoP_N"/>
</dbReference>
<dbReference type="EMBL" id="CP048836">
    <property type="protein sequence ID" value="QID17200.1"/>
    <property type="molecule type" value="Genomic_DNA"/>
</dbReference>
<evidence type="ECO:0000256" key="22">
    <source>
        <dbReference type="SAM" id="Phobius"/>
    </source>
</evidence>
<comment type="pathway">
    <text evidence="2 19">Energy metabolism; oxidative phosphorylation.</text>
</comment>
<comment type="cofactor">
    <cofactor evidence="19 21">
        <name>heme c</name>
        <dbReference type="ChEBI" id="CHEBI:61717"/>
    </cofactor>
    <text evidence="19 21">Binds 2 heme C groups per subunit.</text>
</comment>
<keyword evidence="12 19" id="KW-0375">Hydrogen ion transport</keyword>
<evidence type="ECO:0000256" key="6">
    <source>
        <dbReference type="ARBA" id="ARBA00022519"/>
    </source>
</evidence>
<dbReference type="InterPro" id="IPR036909">
    <property type="entry name" value="Cyt_c-like_dom_sf"/>
</dbReference>
<keyword evidence="10 19" id="KW-0479">Metal-binding</keyword>
<dbReference type="GO" id="GO:0005506">
    <property type="term" value="F:iron ion binding"/>
    <property type="evidence" value="ECO:0007669"/>
    <property type="project" value="InterPro"/>
</dbReference>
<protein>
    <recommendedName>
        <fullName evidence="19">Cbb3-type cytochrome c oxidase subunit</fullName>
    </recommendedName>
</protein>
<feature type="domain" description="Cytochrome c" evidence="23">
    <location>
        <begin position="221"/>
        <end position="302"/>
    </location>
</feature>
<dbReference type="PRINTS" id="PR00605">
    <property type="entry name" value="CYTCHROMECIC"/>
</dbReference>
<dbReference type="InterPro" id="IPR009056">
    <property type="entry name" value="Cyt_c-like_dom"/>
</dbReference>
<keyword evidence="25" id="KW-1185">Reference proteome</keyword>
<evidence type="ECO:0000256" key="15">
    <source>
        <dbReference type="ARBA" id="ARBA00023002"/>
    </source>
</evidence>
<feature type="binding site" description="covalent" evidence="21">
    <location>
        <position position="237"/>
    </location>
    <ligand>
        <name>heme c</name>
        <dbReference type="ChEBI" id="CHEBI:61717"/>
        <label>2</label>
    </ligand>
</feature>
<evidence type="ECO:0000256" key="2">
    <source>
        <dbReference type="ARBA" id="ARBA00004673"/>
    </source>
</evidence>
<evidence type="ECO:0000256" key="9">
    <source>
        <dbReference type="ARBA" id="ARBA00022692"/>
    </source>
</evidence>
<dbReference type="UniPathway" id="UPA00705"/>
<organism evidence="24 25">
    <name type="scientific">Nitrogeniibacter mangrovi</name>
    <dbReference type="NCBI Taxonomy" id="2016596"/>
    <lineage>
        <taxon>Bacteria</taxon>
        <taxon>Pseudomonadati</taxon>
        <taxon>Pseudomonadota</taxon>
        <taxon>Betaproteobacteria</taxon>
        <taxon>Rhodocyclales</taxon>
        <taxon>Zoogloeaceae</taxon>
        <taxon>Nitrogeniibacter</taxon>
    </lineage>
</organism>
<feature type="binding site" description="axial binding residue" evidence="20">
    <location>
        <position position="191"/>
    </location>
    <ligand>
        <name>heme c</name>
        <dbReference type="ChEBI" id="CHEBI:61717"/>
        <label>2</label>
    </ligand>
    <ligandPart>
        <name>Fe</name>
        <dbReference type="ChEBI" id="CHEBI:18248"/>
    </ligandPart>
</feature>
<keyword evidence="5 19" id="KW-1003">Cell membrane</keyword>
<dbReference type="SUPFAM" id="SSF46626">
    <property type="entry name" value="Cytochrome c"/>
    <property type="match status" value="2"/>
</dbReference>
<dbReference type="GO" id="GO:1902600">
    <property type="term" value="P:proton transmembrane transport"/>
    <property type="evidence" value="ECO:0007669"/>
    <property type="project" value="UniProtKB-KW"/>
</dbReference>
<evidence type="ECO:0000256" key="19">
    <source>
        <dbReference type="PIRNR" id="PIRNR000006"/>
    </source>
</evidence>
<keyword evidence="14 22" id="KW-1133">Transmembrane helix</keyword>
<gene>
    <name evidence="24" type="primary">ccoP</name>
    <name evidence="24" type="ORF">G3580_05815</name>
</gene>
<feature type="binding site" description="covalent" evidence="21">
    <location>
        <position position="148"/>
    </location>
    <ligand>
        <name>heme c</name>
        <dbReference type="ChEBI" id="CHEBI:61717"/>
        <label>1</label>
    </ligand>
</feature>
<feature type="transmembrane region" description="Helical" evidence="22">
    <location>
        <begin position="63"/>
        <end position="85"/>
    </location>
</feature>
<feature type="binding site" description="axial binding residue" evidence="20">
    <location>
        <position position="238"/>
    </location>
    <ligand>
        <name>heme c</name>
        <dbReference type="ChEBI" id="CHEBI:61717"/>
        <label>2</label>
    </ligand>
    <ligandPart>
        <name>Fe</name>
        <dbReference type="ChEBI" id="CHEBI:18248"/>
    </ligandPart>
</feature>
<dbReference type="PANTHER" id="PTHR33751:SF1">
    <property type="entry name" value="CBB3-TYPE CYTOCHROME C OXIDASE SUBUNIT FIXP"/>
    <property type="match status" value="1"/>
</dbReference>
<evidence type="ECO:0000256" key="12">
    <source>
        <dbReference type="ARBA" id="ARBA00022781"/>
    </source>
</evidence>
<dbReference type="InterPro" id="IPR038414">
    <property type="entry name" value="CcoP_N_sf"/>
</dbReference>
<evidence type="ECO:0000256" key="20">
    <source>
        <dbReference type="PIRSR" id="PIRSR000006-1"/>
    </source>
</evidence>
<dbReference type="PIRSF" id="PIRSF000006">
    <property type="entry name" value="Cbb3-Cox_fixP"/>
    <property type="match status" value="1"/>
</dbReference>
<dbReference type="RefSeq" id="WP_173764365.1">
    <property type="nucleotide sequence ID" value="NZ_CP048836.1"/>
</dbReference>
<evidence type="ECO:0000256" key="1">
    <source>
        <dbReference type="ARBA" id="ARBA00004533"/>
    </source>
</evidence>
<dbReference type="InterPro" id="IPR008168">
    <property type="entry name" value="Cyt_C_IC"/>
</dbReference>
<dbReference type="InterPro" id="IPR050597">
    <property type="entry name" value="Cytochrome_c_Oxidase_Subunit"/>
</dbReference>
<feature type="binding site" description="covalent" evidence="21">
    <location>
        <position position="151"/>
    </location>
    <ligand>
        <name>heme c</name>
        <dbReference type="ChEBI" id="CHEBI:61717"/>
        <label>1</label>
    </ligand>
</feature>
<evidence type="ECO:0000256" key="18">
    <source>
        <dbReference type="ARBA" id="ARBA00023136"/>
    </source>
</evidence>
<comment type="function">
    <text evidence="19">C-type cytochrome. Part of the cbb3-type cytochrome c oxidase complex.</text>
</comment>
<feature type="binding site" description="axial binding residue" evidence="20">
    <location>
        <position position="152"/>
    </location>
    <ligand>
        <name>heme c</name>
        <dbReference type="ChEBI" id="CHEBI:61717"/>
        <label>1</label>
    </ligand>
    <ligandPart>
        <name>Fe</name>
        <dbReference type="ChEBI" id="CHEBI:18248"/>
    </ligandPart>
</feature>
<keyword evidence="7 19" id="KW-0349">Heme</keyword>
<dbReference type="GO" id="GO:0009055">
    <property type="term" value="F:electron transfer activity"/>
    <property type="evidence" value="ECO:0007669"/>
    <property type="project" value="InterPro"/>
</dbReference>
<evidence type="ECO:0000256" key="21">
    <source>
        <dbReference type="PIRSR" id="PIRSR000006-2"/>
    </source>
</evidence>
<keyword evidence="17 19" id="KW-0406">Ion transport</keyword>
<dbReference type="GO" id="GO:0020037">
    <property type="term" value="F:heme binding"/>
    <property type="evidence" value="ECO:0007669"/>
    <property type="project" value="InterPro"/>
</dbReference>
<dbReference type="GO" id="GO:0006119">
    <property type="term" value="P:oxidative phosphorylation"/>
    <property type="evidence" value="ECO:0007669"/>
    <property type="project" value="UniProtKB-UniPathway"/>
</dbReference>
<dbReference type="AlphaFoldDB" id="A0A6C1B4J2"/>
<dbReference type="Gene3D" id="6.10.280.130">
    <property type="match status" value="1"/>
</dbReference>
<keyword evidence="15 19" id="KW-0560">Oxidoreductase</keyword>
<dbReference type="PROSITE" id="PS51007">
    <property type="entry name" value="CYTC"/>
    <property type="match status" value="2"/>
</dbReference>
<evidence type="ECO:0000256" key="5">
    <source>
        <dbReference type="ARBA" id="ARBA00022475"/>
    </source>
</evidence>
<evidence type="ECO:0000259" key="23">
    <source>
        <dbReference type="PROSITE" id="PS51007"/>
    </source>
</evidence>
<reference evidence="24 25" key="1">
    <citation type="submission" date="2020-02" db="EMBL/GenBank/DDBJ databases">
        <title>Nitrogenibacter mangrovi gen. nov., sp. nov. isolated from mangrove sediment, a denitrifying betaproteobacterium.</title>
        <authorList>
            <person name="Liao H."/>
            <person name="Tian Y."/>
        </authorList>
    </citation>
    <scope>NUCLEOTIDE SEQUENCE [LARGE SCALE GENOMIC DNA]</scope>
    <source>
        <strain evidence="24 25">M9-3-2</strain>
    </source>
</reference>
<evidence type="ECO:0000256" key="10">
    <source>
        <dbReference type="ARBA" id="ARBA00022723"/>
    </source>
</evidence>
<dbReference type="Pfam" id="PF13442">
    <property type="entry name" value="Cytochrome_CBB3"/>
    <property type="match status" value="2"/>
</dbReference>
<keyword evidence="8 19" id="KW-0679">Respiratory chain</keyword>
<keyword evidence="11" id="KW-0677">Repeat</keyword>
<sequence>MADFVSGFWNGYVMVLVGLSLLFCVFILVSNMGKGAKKGEQVELHGHVWDETLAEYNNPLPQWWMYLFWITVIFAIVYLTLYPGFGNFPGLYKWSSKDGDGSQYAAEMAKADAKYSPIFKKYADMDLKAVAADPEARAMGQRLFLTYCAQCHGSDARGAKGFPNLTDNDWLYGGAPDTIKTTIMGGRQGVMPPFGPALGAEGVEDVANYVRSLSDLAHDSLRAQRGQELFQQNCAACHGPDAKGNQMIGAPNLTDGTWLYGSSKATIIETVTHGRSNKMPAWEAFLGNDKVHLLAAYVYGLSHNAAAK</sequence>
<dbReference type="PANTHER" id="PTHR33751">
    <property type="entry name" value="CBB3-TYPE CYTOCHROME C OXIDASE SUBUNIT FIXP"/>
    <property type="match status" value="1"/>
</dbReference>
<evidence type="ECO:0000313" key="25">
    <source>
        <dbReference type="Proteomes" id="UP000501991"/>
    </source>
</evidence>
<feature type="transmembrane region" description="Helical" evidence="22">
    <location>
        <begin position="12"/>
        <end position="29"/>
    </location>
</feature>
<feature type="binding site" description="covalent" evidence="21">
    <location>
        <position position="234"/>
    </location>
    <ligand>
        <name>heme c</name>
        <dbReference type="ChEBI" id="CHEBI:61717"/>
        <label>2</label>
    </ligand>
</feature>